<dbReference type="SUPFAM" id="SSF57667">
    <property type="entry name" value="beta-beta-alpha zinc fingers"/>
    <property type="match status" value="1"/>
</dbReference>
<evidence type="ECO:0000313" key="12">
    <source>
        <dbReference type="Proteomes" id="UP001188597"/>
    </source>
</evidence>
<dbReference type="Pfam" id="PF12756">
    <property type="entry name" value="zf-C2H2_2"/>
    <property type="match status" value="1"/>
</dbReference>
<name>A0AA89B5L6_9ASTE</name>
<dbReference type="SUPFAM" id="SSF53335">
    <property type="entry name" value="S-adenosyl-L-methionine-dependent methyltransferases"/>
    <property type="match status" value="1"/>
</dbReference>
<dbReference type="Gene3D" id="3.40.50.150">
    <property type="entry name" value="Vaccinia Virus protein VP39"/>
    <property type="match status" value="1"/>
</dbReference>
<dbReference type="Pfam" id="PF22528">
    <property type="entry name" value="PRMT_C"/>
    <property type="match status" value="1"/>
</dbReference>
<evidence type="ECO:0000256" key="5">
    <source>
        <dbReference type="ARBA" id="ARBA00049303"/>
    </source>
</evidence>
<evidence type="ECO:0000259" key="9">
    <source>
        <dbReference type="Pfam" id="PF13649"/>
    </source>
</evidence>
<dbReference type="InterPro" id="IPR041661">
    <property type="entry name" value="ZN622/Rei1/Reh1_Znf-C2H2"/>
</dbReference>
<evidence type="ECO:0000313" key="11">
    <source>
        <dbReference type="EMBL" id="KAK3025637.1"/>
    </source>
</evidence>
<reference evidence="11" key="1">
    <citation type="submission" date="2022-12" db="EMBL/GenBank/DDBJ databases">
        <title>Draft genome assemblies for two species of Escallonia (Escalloniales).</title>
        <authorList>
            <person name="Chanderbali A."/>
            <person name="Dervinis C."/>
            <person name="Anghel I."/>
            <person name="Soltis D."/>
            <person name="Soltis P."/>
            <person name="Zapata F."/>
        </authorList>
    </citation>
    <scope>NUCLEOTIDE SEQUENCE</scope>
    <source>
        <strain evidence="11">UCBG64.0493</strain>
        <tissue evidence="11">Leaf</tissue>
    </source>
</reference>
<accession>A0AA89B5L6</accession>
<keyword evidence="3 6" id="KW-0949">S-adenosyl-L-methionine</keyword>
<dbReference type="GO" id="GO:0032259">
    <property type="term" value="P:methylation"/>
    <property type="evidence" value="ECO:0007669"/>
    <property type="project" value="UniProtKB-KW"/>
</dbReference>
<protein>
    <recommendedName>
        <fullName evidence="13">Protein arginine methyltransferase 3</fullName>
    </recommendedName>
</protein>
<dbReference type="InterPro" id="IPR029063">
    <property type="entry name" value="SAM-dependent_MTases_sf"/>
</dbReference>
<gene>
    <name evidence="11" type="ORF">RJ639_040623</name>
</gene>
<evidence type="ECO:0000259" key="10">
    <source>
        <dbReference type="Pfam" id="PF22528"/>
    </source>
</evidence>
<comment type="catalytic activity">
    <reaction evidence="4">
        <text>L-arginyl-[protein] + 2 S-adenosyl-L-methionine = N(omega),N(omega)-dimethyl-L-arginyl-[protein] + 2 S-adenosyl-L-homocysteine + 2 H(+)</text>
        <dbReference type="Rhea" id="RHEA:48096"/>
        <dbReference type="Rhea" id="RHEA-COMP:10532"/>
        <dbReference type="Rhea" id="RHEA-COMP:11991"/>
        <dbReference type="ChEBI" id="CHEBI:15378"/>
        <dbReference type="ChEBI" id="CHEBI:29965"/>
        <dbReference type="ChEBI" id="CHEBI:57856"/>
        <dbReference type="ChEBI" id="CHEBI:59789"/>
        <dbReference type="ChEBI" id="CHEBI:61897"/>
        <dbReference type="EC" id="2.1.1.319"/>
    </reaction>
    <physiologicalReaction direction="left-to-right" evidence="4">
        <dbReference type="Rhea" id="RHEA:48097"/>
    </physiologicalReaction>
</comment>
<dbReference type="InterPro" id="IPR025799">
    <property type="entry name" value="Arg_MeTrfase"/>
</dbReference>
<keyword evidence="12" id="KW-1185">Reference proteome</keyword>
<comment type="catalytic activity">
    <reaction evidence="5">
        <text>L-arginyl-[protein] + S-adenosyl-L-methionine = N(omega)-methyl-L-arginyl-[protein] + S-adenosyl-L-homocysteine + H(+)</text>
        <dbReference type="Rhea" id="RHEA:48100"/>
        <dbReference type="Rhea" id="RHEA-COMP:10532"/>
        <dbReference type="Rhea" id="RHEA-COMP:11990"/>
        <dbReference type="ChEBI" id="CHEBI:15378"/>
        <dbReference type="ChEBI" id="CHEBI:29965"/>
        <dbReference type="ChEBI" id="CHEBI:57856"/>
        <dbReference type="ChEBI" id="CHEBI:59789"/>
        <dbReference type="ChEBI" id="CHEBI:65280"/>
    </reaction>
    <physiologicalReaction direction="left-to-right" evidence="5">
        <dbReference type="Rhea" id="RHEA:48101"/>
    </physiologicalReaction>
</comment>
<evidence type="ECO:0000256" key="2">
    <source>
        <dbReference type="ARBA" id="ARBA00022679"/>
    </source>
</evidence>
<feature type="region of interest" description="Disordered" evidence="7">
    <location>
        <begin position="1"/>
        <end position="41"/>
    </location>
</feature>
<dbReference type="Proteomes" id="UP001188597">
    <property type="component" value="Unassembled WGS sequence"/>
</dbReference>
<dbReference type="GO" id="GO:0042054">
    <property type="term" value="F:histone methyltransferase activity"/>
    <property type="evidence" value="ECO:0007669"/>
    <property type="project" value="TreeGrafter"/>
</dbReference>
<comment type="caution">
    <text evidence="11">The sequence shown here is derived from an EMBL/GenBank/DDBJ whole genome shotgun (WGS) entry which is preliminary data.</text>
</comment>
<sequence length="645" mass="71670">MADNLRENEEGELYDSSDEEEEEEEQQQQQNWEDWEADEDEEEEETESNVLCLFCDSVYGSSGALFEHCTSTHSFDFRRIRKTLALDFYASFKLINFVRSQVVQNICWSCGLHCQSNQDLHNHLHEGVHDLHGATPKDGTLPWNDEKFLNPFMIEDPLLYSFDEDDECEDELTTSSDKEKLLRNLSSFEQISMSVENENDTETCTSSLSTSFENGLKKVASSPDEYLDRENPEKAMVDGFASYMGSSNGKSEGIQSRISSAKVAEKRVINANKNYFSSYSSFGIHREMISDKARTDAYRQAILDNPSLLKSAVVLDVGCGTGILSLFAAQAGASRVFAVEASDKMAAVATQIAKDNGVLWTGNQNKGDGRCSEVIEVVHAMVEELETSGHIQPHSVDVLVSEWMGYCLLYESMLSSVLFARDKWLKPGGAILPDTATMFVAGFGKGATSIPFWENVYGFSMSCVGNELVAEAAQVPIIDIVDDNNIVTNTAVLQTFDLVTMKPEEMDFTAMIELKPKLDCPSNEFSLESKTSCCYGVVLWFETCFTTRFGKEMPTVLSTSPYAPKTHWSQTILTFRDPIAIVSGQLFAEKSAAVGTESCPAVKVLSRISIARAPQHRSIDISVEMAAVALDGRKRSWPAQIFNLC</sequence>
<feature type="compositionally biased region" description="Acidic residues" evidence="7">
    <location>
        <begin position="9"/>
        <end position="26"/>
    </location>
</feature>
<dbReference type="PANTHER" id="PTHR11006:SF89">
    <property type="entry name" value="PROTEIN ARGININE N-METHYLTRANSFERASE 3-RELATED"/>
    <property type="match status" value="1"/>
</dbReference>
<dbReference type="FunFam" id="3.40.50.150:FF:000016">
    <property type="entry name" value="Protein arginine N-methyltransferase 6"/>
    <property type="match status" value="1"/>
</dbReference>
<feature type="domain" description="Protein arginine N-methyltransferase" evidence="10">
    <location>
        <begin position="434"/>
        <end position="585"/>
    </location>
</feature>
<dbReference type="Gene3D" id="2.70.160.11">
    <property type="entry name" value="Hnrnp arginine n-methyltransferase1"/>
    <property type="match status" value="1"/>
</dbReference>
<keyword evidence="1 6" id="KW-0489">Methyltransferase</keyword>
<evidence type="ECO:0000256" key="1">
    <source>
        <dbReference type="ARBA" id="ARBA00022603"/>
    </source>
</evidence>
<evidence type="ECO:0000256" key="4">
    <source>
        <dbReference type="ARBA" id="ARBA00047384"/>
    </source>
</evidence>
<dbReference type="InterPro" id="IPR055135">
    <property type="entry name" value="PRMT_dom"/>
</dbReference>
<feature type="domain" description="Methyltransferase" evidence="9">
    <location>
        <begin position="314"/>
        <end position="429"/>
    </location>
</feature>
<dbReference type="PANTHER" id="PTHR11006">
    <property type="entry name" value="PROTEIN ARGININE N-METHYLTRANSFERASE"/>
    <property type="match status" value="1"/>
</dbReference>
<dbReference type="InterPro" id="IPR041698">
    <property type="entry name" value="Methyltransf_25"/>
</dbReference>
<organism evidence="11 12">
    <name type="scientific">Escallonia herrerae</name>
    <dbReference type="NCBI Taxonomy" id="1293975"/>
    <lineage>
        <taxon>Eukaryota</taxon>
        <taxon>Viridiplantae</taxon>
        <taxon>Streptophyta</taxon>
        <taxon>Embryophyta</taxon>
        <taxon>Tracheophyta</taxon>
        <taxon>Spermatophyta</taxon>
        <taxon>Magnoliopsida</taxon>
        <taxon>eudicotyledons</taxon>
        <taxon>Gunneridae</taxon>
        <taxon>Pentapetalae</taxon>
        <taxon>asterids</taxon>
        <taxon>campanulids</taxon>
        <taxon>Escalloniales</taxon>
        <taxon>Escalloniaceae</taxon>
        <taxon>Escallonia</taxon>
    </lineage>
</organism>
<dbReference type="EMBL" id="JAVXUP010000538">
    <property type="protein sequence ID" value="KAK3025637.1"/>
    <property type="molecule type" value="Genomic_DNA"/>
</dbReference>
<feature type="domain" description="ZN622/Rei1/Reh1 zinc finger C2H2-type" evidence="8">
    <location>
        <begin position="52"/>
        <end position="130"/>
    </location>
</feature>
<dbReference type="Pfam" id="PF13649">
    <property type="entry name" value="Methyltransf_25"/>
    <property type="match status" value="1"/>
</dbReference>
<evidence type="ECO:0000256" key="7">
    <source>
        <dbReference type="SAM" id="MobiDB-lite"/>
    </source>
</evidence>
<dbReference type="GO" id="GO:0035242">
    <property type="term" value="F:protein-arginine omega-N asymmetric methyltransferase activity"/>
    <property type="evidence" value="ECO:0007669"/>
    <property type="project" value="UniProtKB-EC"/>
</dbReference>
<dbReference type="GO" id="GO:0005634">
    <property type="term" value="C:nucleus"/>
    <property type="evidence" value="ECO:0007669"/>
    <property type="project" value="TreeGrafter"/>
</dbReference>
<dbReference type="AlphaFoldDB" id="A0AA89B5L6"/>
<evidence type="ECO:0000256" key="6">
    <source>
        <dbReference type="PROSITE-ProRule" id="PRU01015"/>
    </source>
</evidence>
<evidence type="ECO:0008006" key="13">
    <source>
        <dbReference type="Google" id="ProtNLM"/>
    </source>
</evidence>
<evidence type="ECO:0000256" key="3">
    <source>
        <dbReference type="ARBA" id="ARBA00022691"/>
    </source>
</evidence>
<dbReference type="CDD" id="cd02440">
    <property type="entry name" value="AdoMet_MTases"/>
    <property type="match status" value="1"/>
</dbReference>
<evidence type="ECO:0000259" key="8">
    <source>
        <dbReference type="Pfam" id="PF12756"/>
    </source>
</evidence>
<dbReference type="InterPro" id="IPR036236">
    <property type="entry name" value="Znf_C2H2_sf"/>
</dbReference>
<proteinExistence type="predicted"/>
<dbReference type="PROSITE" id="PS51678">
    <property type="entry name" value="SAM_MT_PRMT"/>
    <property type="match status" value="1"/>
</dbReference>
<keyword evidence="2 6" id="KW-0808">Transferase</keyword>